<comment type="caution">
    <text evidence="5">The sequence shown here is derived from an EMBL/GenBank/DDBJ whole genome shotgun (WGS) entry which is preliminary data.</text>
</comment>
<organism evidence="5 6">
    <name type="scientific">Proteobacteria bacterium 228</name>
    <dbReference type="NCBI Taxonomy" id="2083153"/>
    <lineage>
        <taxon>Bacteria</taxon>
        <taxon>Pseudomonadati</taxon>
        <taxon>Pseudomonadota</taxon>
    </lineage>
</organism>
<dbReference type="GO" id="GO:0005524">
    <property type="term" value="F:ATP binding"/>
    <property type="evidence" value="ECO:0007669"/>
    <property type="project" value="UniProtKB-KW"/>
</dbReference>
<dbReference type="InterPro" id="IPR003439">
    <property type="entry name" value="ABC_transporter-like_ATP-bd"/>
</dbReference>
<feature type="domain" description="ABC transporter" evidence="4">
    <location>
        <begin position="4"/>
        <end position="240"/>
    </location>
</feature>
<evidence type="ECO:0000313" key="5">
    <source>
        <dbReference type="EMBL" id="PPC77850.1"/>
    </source>
</evidence>
<accession>A0A2S5KSY6</accession>
<dbReference type="InterPro" id="IPR017871">
    <property type="entry name" value="ABC_transporter-like_CS"/>
</dbReference>
<dbReference type="InterPro" id="IPR050093">
    <property type="entry name" value="ABC_SmlMolc_Importer"/>
</dbReference>
<dbReference type="InterPro" id="IPR003593">
    <property type="entry name" value="AAA+_ATPase"/>
</dbReference>
<dbReference type="OrthoDB" id="5290064at2"/>
<evidence type="ECO:0000256" key="1">
    <source>
        <dbReference type="ARBA" id="ARBA00022448"/>
    </source>
</evidence>
<evidence type="ECO:0000256" key="3">
    <source>
        <dbReference type="ARBA" id="ARBA00022840"/>
    </source>
</evidence>
<protein>
    <submittedName>
        <fullName evidence="5">ABC transporter ATP-binding protein</fullName>
    </submittedName>
</protein>
<dbReference type="SMART" id="SM00382">
    <property type="entry name" value="AAA"/>
    <property type="match status" value="1"/>
</dbReference>
<keyword evidence="2" id="KW-0547">Nucleotide-binding</keyword>
<dbReference type="Proteomes" id="UP000238196">
    <property type="component" value="Unassembled WGS sequence"/>
</dbReference>
<dbReference type="PROSITE" id="PS50893">
    <property type="entry name" value="ABC_TRANSPORTER_2"/>
    <property type="match status" value="1"/>
</dbReference>
<gene>
    <name evidence="5" type="ORF">C4K68_08040</name>
</gene>
<dbReference type="InterPro" id="IPR027417">
    <property type="entry name" value="P-loop_NTPase"/>
</dbReference>
<dbReference type="Gene3D" id="3.40.50.300">
    <property type="entry name" value="P-loop containing nucleotide triphosphate hydrolases"/>
    <property type="match status" value="1"/>
</dbReference>
<dbReference type="AlphaFoldDB" id="A0A2S5KSY6"/>
<keyword evidence="3 5" id="KW-0067">ATP-binding</keyword>
<evidence type="ECO:0000313" key="6">
    <source>
        <dbReference type="Proteomes" id="UP000238196"/>
    </source>
</evidence>
<dbReference type="SUPFAM" id="SSF52540">
    <property type="entry name" value="P-loop containing nucleoside triphosphate hydrolases"/>
    <property type="match status" value="1"/>
</dbReference>
<dbReference type="Pfam" id="PF00005">
    <property type="entry name" value="ABC_tran"/>
    <property type="match status" value="1"/>
</dbReference>
<dbReference type="PANTHER" id="PTHR42781">
    <property type="entry name" value="SPERMIDINE/PUTRESCINE IMPORT ATP-BINDING PROTEIN POTA"/>
    <property type="match status" value="1"/>
</dbReference>
<dbReference type="PANTHER" id="PTHR42781:SF4">
    <property type="entry name" value="SPERMIDINE_PUTRESCINE IMPORT ATP-BINDING PROTEIN POTA"/>
    <property type="match status" value="1"/>
</dbReference>
<evidence type="ECO:0000256" key="2">
    <source>
        <dbReference type="ARBA" id="ARBA00022741"/>
    </source>
</evidence>
<keyword evidence="1" id="KW-0813">Transport</keyword>
<dbReference type="EMBL" id="PRLP01000024">
    <property type="protein sequence ID" value="PPC77850.1"/>
    <property type="molecule type" value="Genomic_DNA"/>
</dbReference>
<dbReference type="PROSITE" id="PS00211">
    <property type="entry name" value="ABC_TRANSPORTER_1"/>
    <property type="match status" value="1"/>
</dbReference>
<proteinExistence type="predicted"/>
<evidence type="ECO:0000259" key="4">
    <source>
        <dbReference type="PROSITE" id="PS50893"/>
    </source>
</evidence>
<dbReference type="FunFam" id="3.40.50.300:FF:000425">
    <property type="entry name" value="Probable ABC transporter, ATP-binding subunit"/>
    <property type="match status" value="1"/>
</dbReference>
<sequence>MSQLSIQHLSKAFGHTAILRDINLEVEQGSFVTLLGPSGCGKTTLLRIIAGLEQADQGRIQAGERAFVDCAAGVELPVQQRRLGFVFQDYGLWPHMSVADNVAFPLQMARVSRHDIAVRVREVLTAVRLQQHADKLPEKLSGGQKQRVSIARALAAKPGLILFDEPLSNLDANLREELGQEIRLLSKQLGLTCINVTHDRREAQILSDQIALMKDGLCHQLGAPEQLFRAPVDLWAARFLDAGNILPAATVMGEPQGTAQQVLVPRGAFRLAEDAPLQAAVISSLYIEDRYEVTASLDGHLVKVFTHQLLQQGQPIRLAVDHQQVLSYAAD</sequence>
<dbReference type="GO" id="GO:0015697">
    <property type="term" value="P:quaternary ammonium group transport"/>
    <property type="evidence" value="ECO:0007669"/>
    <property type="project" value="UniProtKB-ARBA"/>
</dbReference>
<dbReference type="GO" id="GO:0016887">
    <property type="term" value="F:ATP hydrolysis activity"/>
    <property type="evidence" value="ECO:0007669"/>
    <property type="project" value="InterPro"/>
</dbReference>
<name>A0A2S5KSY6_9PROT</name>
<reference evidence="5 6" key="1">
    <citation type="submission" date="2018-02" db="EMBL/GenBank/DDBJ databases">
        <title>novel marine gammaproteobacteria from coastal saline agro ecosystem.</title>
        <authorList>
            <person name="Krishnan R."/>
            <person name="Ramesh Kumar N."/>
        </authorList>
    </citation>
    <scope>NUCLEOTIDE SEQUENCE [LARGE SCALE GENOMIC DNA]</scope>
    <source>
        <strain evidence="5 6">228</strain>
    </source>
</reference>